<dbReference type="Gene3D" id="3.40.50.10420">
    <property type="entry name" value="NagB/RpiA/CoA transferase-like"/>
    <property type="match status" value="1"/>
</dbReference>
<reference evidence="2 3" key="1">
    <citation type="submission" date="2019-09" db="EMBL/GenBank/DDBJ databases">
        <title>Draft genome sequence of the thermophilic Saccharopolyspora hirsuta VKM Ac-666T.</title>
        <authorList>
            <person name="Lobastova T.G."/>
            <person name="Fokina V."/>
            <person name="Bragin E.Y."/>
            <person name="Shtratnikova V.Y."/>
            <person name="Starodumova I.P."/>
            <person name="Tarlachkov S.V."/>
            <person name="Donova M.V."/>
        </authorList>
    </citation>
    <scope>NUCLEOTIDE SEQUENCE [LARGE SCALE GENOMIC DNA]</scope>
    <source>
        <strain evidence="2 3">VKM Ac-666</strain>
    </source>
</reference>
<keyword evidence="3" id="KW-1185">Reference proteome</keyword>
<dbReference type="SMR" id="A0A5M7C2P3"/>
<dbReference type="RefSeq" id="WP_150066899.1">
    <property type="nucleotide sequence ID" value="NZ_JBEPDJ010000015.1"/>
</dbReference>
<dbReference type="InterPro" id="IPR003741">
    <property type="entry name" value="LUD_dom"/>
</dbReference>
<comment type="caution">
    <text evidence="2">The sequence shown here is derived from an EMBL/GenBank/DDBJ whole genome shotgun (WGS) entry which is preliminary data.</text>
</comment>
<dbReference type="AlphaFoldDB" id="A0A5M7C2P3"/>
<dbReference type="SUPFAM" id="SSF100950">
    <property type="entry name" value="NagB/RpiA/CoA transferase-like"/>
    <property type="match status" value="1"/>
</dbReference>
<sequence>MSAAREAILGRVRSAIAGTERTSLADVPRHYREHRPADDLVGLFCERVADYRATVDRVAPGGLTAAITAAARGVGARRVLAPAGVPQEWCEALRAEFDQVEDGVGIDTAGLEQVDAVITTAVVGIASTGTIVLDHGPGQGHRAVTLVPDVHICVVSESQVADDVPDAVRRLDPTRPMTFISGPSATSDIELKRVEGVHGPRTLHVLVTPDAT</sequence>
<name>A0A5M7C2P3_SACHI</name>
<protein>
    <submittedName>
        <fullName evidence="2">Lactate utilization protein C</fullName>
    </submittedName>
</protein>
<dbReference type="PANTHER" id="PTHR43682">
    <property type="entry name" value="LACTATE UTILIZATION PROTEIN C"/>
    <property type="match status" value="1"/>
</dbReference>
<evidence type="ECO:0000313" key="2">
    <source>
        <dbReference type="EMBL" id="KAA5834598.1"/>
    </source>
</evidence>
<dbReference type="InterPro" id="IPR037171">
    <property type="entry name" value="NagB/RpiA_transferase-like"/>
</dbReference>
<dbReference type="PANTHER" id="PTHR43682:SF1">
    <property type="entry name" value="LACTATE UTILIZATION PROTEIN C"/>
    <property type="match status" value="1"/>
</dbReference>
<proteinExistence type="predicted"/>
<evidence type="ECO:0000313" key="3">
    <source>
        <dbReference type="Proteomes" id="UP000323946"/>
    </source>
</evidence>
<gene>
    <name evidence="2" type="ORF">F1721_13130</name>
</gene>
<dbReference type="OrthoDB" id="9794187at2"/>
<dbReference type="InterPro" id="IPR024185">
    <property type="entry name" value="FTHF_cligase-like_sf"/>
</dbReference>
<dbReference type="Proteomes" id="UP000323946">
    <property type="component" value="Unassembled WGS sequence"/>
</dbReference>
<evidence type="ECO:0000259" key="1">
    <source>
        <dbReference type="Pfam" id="PF02589"/>
    </source>
</evidence>
<dbReference type="Pfam" id="PF02589">
    <property type="entry name" value="LUD_dom"/>
    <property type="match status" value="1"/>
</dbReference>
<feature type="domain" description="LUD" evidence="1">
    <location>
        <begin position="111"/>
        <end position="207"/>
    </location>
</feature>
<dbReference type="EMBL" id="VWPH01000005">
    <property type="protein sequence ID" value="KAA5834598.1"/>
    <property type="molecule type" value="Genomic_DNA"/>
</dbReference>
<organism evidence="2 3">
    <name type="scientific">Saccharopolyspora hirsuta</name>
    <dbReference type="NCBI Taxonomy" id="1837"/>
    <lineage>
        <taxon>Bacteria</taxon>
        <taxon>Bacillati</taxon>
        <taxon>Actinomycetota</taxon>
        <taxon>Actinomycetes</taxon>
        <taxon>Pseudonocardiales</taxon>
        <taxon>Pseudonocardiaceae</taxon>
        <taxon>Saccharopolyspora</taxon>
    </lineage>
</organism>
<accession>A0A5M7C2P3</accession>